<keyword evidence="3" id="KW-1185">Reference proteome</keyword>
<keyword evidence="1" id="KW-0812">Transmembrane</keyword>
<proteinExistence type="predicted"/>
<organism evidence="2 3">
    <name type="scientific">Niabella pedocola</name>
    <dbReference type="NCBI Taxonomy" id="1752077"/>
    <lineage>
        <taxon>Bacteria</taxon>
        <taxon>Pseudomonadati</taxon>
        <taxon>Bacteroidota</taxon>
        <taxon>Chitinophagia</taxon>
        <taxon>Chitinophagales</taxon>
        <taxon>Chitinophagaceae</taxon>
        <taxon>Niabella</taxon>
    </lineage>
</organism>
<keyword evidence="1" id="KW-0472">Membrane</keyword>
<dbReference type="EMBL" id="JAJNEC010000005">
    <property type="protein sequence ID" value="MCD2422756.1"/>
    <property type="molecule type" value="Genomic_DNA"/>
</dbReference>
<name>A0ABS8PNU2_9BACT</name>
<evidence type="ECO:0000256" key="1">
    <source>
        <dbReference type="SAM" id="Phobius"/>
    </source>
</evidence>
<dbReference type="RefSeq" id="WP_231004033.1">
    <property type="nucleotide sequence ID" value="NZ_JAJNEC010000005.1"/>
</dbReference>
<feature type="transmembrane region" description="Helical" evidence="1">
    <location>
        <begin position="180"/>
        <end position="199"/>
    </location>
</feature>
<reference evidence="2 3" key="1">
    <citation type="submission" date="2021-11" db="EMBL/GenBank/DDBJ databases">
        <title>Genomic of Niabella pedocola.</title>
        <authorList>
            <person name="Wu T."/>
        </authorList>
    </citation>
    <scope>NUCLEOTIDE SEQUENCE [LARGE SCALE GENOMIC DNA]</scope>
    <source>
        <strain evidence="2 3">JCM 31011</strain>
    </source>
</reference>
<evidence type="ECO:0000313" key="3">
    <source>
        <dbReference type="Proteomes" id="UP001199816"/>
    </source>
</evidence>
<gene>
    <name evidence="2" type="ORF">LQ567_08290</name>
</gene>
<accession>A0ABS8PNU2</accession>
<protein>
    <submittedName>
        <fullName evidence="2">Uncharacterized protein</fullName>
    </submittedName>
</protein>
<evidence type="ECO:0000313" key="2">
    <source>
        <dbReference type="EMBL" id="MCD2422756.1"/>
    </source>
</evidence>
<dbReference type="Proteomes" id="UP001199816">
    <property type="component" value="Unassembled WGS sequence"/>
</dbReference>
<sequence length="232" mass="26309">MDDVLTRSGFLFRHLAAWSEHARFFINAHFLTNMDVEAKLRTAGALVLVILAYAIIKQATVTNDDKTYMQINNLHLATDASYTPATQQTEPAIRLKFIESPRTFRVISLQLKCINPRTITNHFKKGTVASITIEASDYKIFRDAQWYDYESWLYGLSKDRVQFLPSSCRHRLKVEASNQLMITCLTTGLVIIGFIAYISLNKNGAARLERIPLGLLLAAVFFITLFSTGFFS</sequence>
<comment type="caution">
    <text evidence="2">The sequence shown here is derived from an EMBL/GenBank/DDBJ whole genome shotgun (WGS) entry which is preliminary data.</text>
</comment>
<feature type="transmembrane region" description="Helical" evidence="1">
    <location>
        <begin position="211"/>
        <end position="231"/>
    </location>
</feature>
<keyword evidence="1" id="KW-1133">Transmembrane helix</keyword>